<reference evidence="2" key="1">
    <citation type="submission" date="2022-08" db="EMBL/GenBank/DDBJ databases">
        <authorList>
            <person name="Marques A."/>
        </authorList>
    </citation>
    <scope>NUCLEOTIDE SEQUENCE</scope>
    <source>
        <strain evidence="2">RhyPub2mFocal</strain>
        <tissue evidence="2">Leaves</tissue>
    </source>
</reference>
<dbReference type="PANTHER" id="PTHR31175:SF120">
    <property type="entry name" value="OS09G0547100 PROTEIN"/>
    <property type="match status" value="1"/>
</dbReference>
<dbReference type="EMBL" id="JAMFTS010000003">
    <property type="protein sequence ID" value="KAJ4774937.1"/>
    <property type="molecule type" value="Genomic_DNA"/>
</dbReference>
<proteinExistence type="inferred from homology"/>
<dbReference type="Proteomes" id="UP001140206">
    <property type="component" value="Chromosome 3"/>
</dbReference>
<dbReference type="PANTHER" id="PTHR31175">
    <property type="entry name" value="AUXIN-RESPONSIVE FAMILY PROTEIN"/>
    <property type="match status" value="1"/>
</dbReference>
<gene>
    <name evidence="3" type="ORF">LUZ62_034960</name>
    <name evidence="2" type="ORF">LUZ62_059194</name>
</gene>
<name>A0AAV8E1I7_9POAL</name>
<sequence length="148" mass="17086">MLSSKKLVQMAKKWQKMAVLGRRRLIFERKLSHHDTDQCTSRRADKGHFVVYTIDGKRFMIPLDYLNTRIVMQLFQLSEDEFGHTVDGPIMLPCEAAFVEYALGLIKRGMSEEIERALLSSVLLPHQHACSVQSNYRVNNQQVELCGF</sequence>
<protein>
    <submittedName>
        <fullName evidence="2">Uncharacterized protein</fullName>
    </submittedName>
</protein>
<dbReference type="Proteomes" id="UP001140206">
    <property type="component" value="Chromosome 2"/>
</dbReference>
<comment type="caution">
    <text evidence="2">The sequence shown here is derived from an EMBL/GenBank/DDBJ whole genome shotgun (WGS) entry which is preliminary data.</text>
</comment>
<accession>A0AAV8E1I7</accession>
<evidence type="ECO:0000256" key="1">
    <source>
        <dbReference type="ARBA" id="ARBA00006974"/>
    </source>
</evidence>
<evidence type="ECO:0000313" key="4">
    <source>
        <dbReference type="Proteomes" id="UP001140206"/>
    </source>
</evidence>
<evidence type="ECO:0000313" key="3">
    <source>
        <dbReference type="EMBL" id="KAJ4783714.1"/>
    </source>
</evidence>
<dbReference type="InterPro" id="IPR003676">
    <property type="entry name" value="SAUR_fam"/>
</dbReference>
<comment type="similarity">
    <text evidence="1">Belongs to the ARG7 family.</text>
</comment>
<dbReference type="AlphaFoldDB" id="A0AAV8E1I7"/>
<dbReference type="EMBL" id="JAMFTS010000002">
    <property type="protein sequence ID" value="KAJ4783714.1"/>
    <property type="molecule type" value="Genomic_DNA"/>
</dbReference>
<organism evidence="2 4">
    <name type="scientific">Rhynchospora pubera</name>
    <dbReference type="NCBI Taxonomy" id="906938"/>
    <lineage>
        <taxon>Eukaryota</taxon>
        <taxon>Viridiplantae</taxon>
        <taxon>Streptophyta</taxon>
        <taxon>Embryophyta</taxon>
        <taxon>Tracheophyta</taxon>
        <taxon>Spermatophyta</taxon>
        <taxon>Magnoliopsida</taxon>
        <taxon>Liliopsida</taxon>
        <taxon>Poales</taxon>
        <taxon>Cyperaceae</taxon>
        <taxon>Cyperoideae</taxon>
        <taxon>Rhynchosporeae</taxon>
        <taxon>Rhynchospora</taxon>
    </lineage>
</organism>
<evidence type="ECO:0000313" key="2">
    <source>
        <dbReference type="EMBL" id="KAJ4774937.1"/>
    </source>
</evidence>
<keyword evidence="4" id="KW-1185">Reference proteome</keyword>
<dbReference type="Pfam" id="PF02519">
    <property type="entry name" value="Auxin_inducible"/>
    <property type="match status" value="1"/>
</dbReference>
<dbReference type="GO" id="GO:0009733">
    <property type="term" value="P:response to auxin"/>
    <property type="evidence" value="ECO:0007669"/>
    <property type="project" value="InterPro"/>
</dbReference>